<dbReference type="InterPro" id="IPR049945">
    <property type="entry name" value="AAA_22"/>
</dbReference>
<evidence type="ECO:0000313" key="2">
    <source>
        <dbReference type="EMBL" id="EDM28029.1"/>
    </source>
</evidence>
<dbReference type="EMBL" id="ABCK01000006">
    <property type="protein sequence ID" value="EDM28029.1"/>
    <property type="molecule type" value="Genomic_DNA"/>
</dbReference>
<dbReference type="Pfam" id="PF13401">
    <property type="entry name" value="AAA_22"/>
    <property type="match status" value="1"/>
</dbReference>
<reference evidence="2 3" key="1">
    <citation type="journal article" date="2010" name="J. Bacteriol.">
        <title>Genome sequence of Lentisphaera araneosa HTCC2155T, the type species of the order Lentisphaerales in the phylum Lentisphaerae.</title>
        <authorList>
            <person name="Thrash J.C."/>
            <person name="Cho J.C."/>
            <person name="Vergin K.L."/>
            <person name="Morris R.M."/>
            <person name="Giovannoni S.J."/>
        </authorList>
    </citation>
    <scope>NUCLEOTIDE SEQUENCE [LARGE SCALE GENOMIC DNA]</scope>
    <source>
        <strain evidence="2 3">HTCC2155</strain>
    </source>
</reference>
<dbReference type="Gene3D" id="3.40.50.300">
    <property type="entry name" value="P-loop containing nucleotide triphosphate hydrolases"/>
    <property type="match status" value="1"/>
</dbReference>
<keyword evidence="3" id="KW-1185">Reference proteome</keyword>
<name>A6DJF5_9BACT</name>
<dbReference type="SUPFAM" id="SSF52540">
    <property type="entry name" value="P-loop containing nucleoside triphosphate hydrolases"/>
    <property type="match status" value="1"/>
</dbReference>
<dbReference type="PANTHER" id="PTHR35894:SF1">
    <property type="entry name" value="PHOSPHORIBULOKINASE _ URIDINE KINASE FAMILY"/>
    <property type="match status" value="1"/>
</dbReference>
<dbReference type="InterPro" id="IPR027417">
    <property type="entry name" value="P-loop_NTPase"/>
</dbReference>
<protein>
    <submittedName>
        <fullName evidence="2">Type II secretory pathway, component ExeA (Predicted ATPase)</fullName>
    </submittedName>
</protein>
<dbReference type="GO" id="GO:0016887">
    <property type="term" value="F:ATP hydrolysis activity"/>
    <property type="evidence" value="ECO:0007669"/>
    <property type="project" value="InterPro"/>
</dbReference>
<dbReference type="Proteomes" id="UP000004947">
    <property type="component" value="Unassembled WGS sequence"/>
</dbReference>
<evidence type="ECO:0000313" key="3">
    <source>
        <dbReference type="Proteomes" id="UP000004947"/>
    </source>
</evidence>
<dbReference type="PANTHER" id="PTHR35894">
    <property type="entry name" value="GENERAL SECRETION PATHWAY PROTEIN A-RELATED"/>
    <property type="match status" value="1"/>
</dbReference>
<dbReference type="AlphaFoldDB" id="A6DJF5"/>
<dbReference type="STRING" id="313628.LNTAR_11771"/>
<evidence type="ECO:0000259" key="1">
    <source>
        <dbReference type="Pfam" id="PF13401"/>
    </source>
</evidence>
<dbReference type="eggNOG" id="COG3267">
    <property type="taxonomic scope" value="Bacteria"/>
</dbReference>
<proteinExistence type="predicted"/>
<gene>
    <name evidence="2" type="ORF">LNTAR_11771</name>
</gene>
<dbReference type="InterPro" id="IPR052026">
    <property type="entry name" value="ExeA_AAA_ATPase_DNA-bind"/>
</dbReference>
<comment type="caution">
    <text evidence="2">The sequence shown here is derived from an EMBL/GenBank/DDBJ whole genome shotgun (WGS) entry which is preliminary data.</text>
</comment>
<organism evidence="2 3">
    <name type="scientific">Lentisphaera araneosa HTCC2155</name>
    <dbReference type="NCBI Taxonomy" id="313628"/>
    <lineage>
        <taxon>Bacteria</taxon>
        <taxon>Pseudomonadati</taxon>
        <taxon>Lentisphaerota</taxon>
        <taxon>Lentisphaeria</taxon>
        <taxon>Lentisphaerales</taxon>
        <taxon>Lentisphaeraceae</taxon>
        <taxon>Lentisphaera</taxon>
    </lineage>
</organism>
<feature type="domain" description="ORC1/DEAH AAA+ ATPase" evidence="1">
    <location>
        <begin position="50"/>
        <end position="180"/>
    </location>
</feature>
<sequence length="283" mass="32414">MKIGKQMNLTQNKLNCAFETDPDPNFFFESTQHTEAISRLKFISNDRGINIGVLTGEIGSGKTLLCKLLARSINYSSRIVYIPSSNISYEAILDTIIYQLSGVRKAAELQMDRYLIHNEFEKILNDYIIATGSHLIIVLDECQMISTECLKNLKCLTNSNEAHSSVSLIFCGQPEFNQTLNQCPTVAQRVGLMYYLPYLKEDDIAPYIEFRLNKIDKKSEIQSEAISMIYRFSRGCPREINKVCKIAFEYMEREDTLCFSNELIDMIISDIQQQKLCMPVQAF</sequence>
<dbReference type="RefSeq" id="WP_007278026.1">
    <property type="nucleotide sequence ID" value="NZ_ABCK01000006.1"/>
</dbReference>
<accession>A6DJF5</accession>